<keyword evidence="1" id="KW-0812">Transmembrane</keyword>
<proteinExistence type="predicted"/>
<keyword evidence="1" id="KW-1133">Transmembrane helix</keyword>
<evidence type="ECO:0000256" key="1">
    <source>
        <dbReference type="SAM" id="Phobius"/>
    </source>
</evidence>
<keyword evidence="3" id="KW-1185">Reference proteome</keyword>
<sequence>MRGCCGVCQITGSSLSNKYILPRMSIIRQTYLLCWKNWRSFVHSPILPLAVVIWPCIVAVIIAILRSQEERIYEPNCYLPPQSLPSSGFLPFVESLVCDWKLECENQPEGVHTRTHRHTRSAERRENENFLEVLRSFGQPSTLTNDTNKLKHRIQKLVDSFEQHPLNTSSMEELTQFIRHVHQTFSRTSKQNPEGISGRDLKKVLCLSLLPNNQTNPLFPGELNMILQRWCLSDDPLVVVGLEAFEMMKNEAFGEHYIVMDLLAGNSSILDKVEECIVWLEEAHSWSGLWRMLLRWLGNTRFDEGTWHSPMKVIGETLALLEDIWEAADSFPWHTNFTAFEPVMEGLIKTLKLTLQNGLSAKENHSTVLVEGFDLLSEFSTNKLAPLLASMGVNGDIDAWKQSLHVAREWILLTSQVRRMNHTERDSPVVAMLDTLQQSLEMSPVWQDISVQLSVDQAIRDVLLSMLNTNTDVLTFLKNLSYVNPSDKEILDVNITSSSNVEVLLHHLIDLPIARFRQVMLGQSNSSCAEILWFWERNTNLSRTTHDLNAACEAAIVKILHNYTDELKHHGSFIDASHKWAQLWNGSFEVLVPVTLSQTYLGWEEVHQAFRTYSEAYVAFLLDMVPNVDAKRSEEQLFGKVFLDVLDLLGNAFEQSDHWPMLQSFVQSVRAVVTATNQQMVQGFHMCQDSDENVKFLSNSSINWRDLVNELMNFFNNAKHNTSTIERAMLILLQVHSHFSAGASAKSLWNGVFCNEMALLHNRRLNNDSCYSSASTIARHFLHYFNLGKHAEPLTTQVVVMLIEHLRLRAEDSLFACPPKDQRIQSAFHNIMLSHEWKVLFQSKNSSNMIISNVVTAINQAAYEMWTQGLLDEKVHVYLDMVQGLIRANNPVQLLTGLRRILGWWQTTDGKELGENNSANILQALLAIMELANEENLADGQLLTTLNLFLEKNPSELKILQSSDHLLSQVIAIFEKASLLMYSSPSVKNLNLLQNLSAEIMMHMQEDPNAKKYFPLLANFMVASNQLKNVKNPEKIVPAMMEILERLSGGNMMKNDNPTIRLGCALEGEAEQVASLLIQVLHNLLPTNVSGDFMNETMTTLCIADYYNQFLSNATVPFDVQFFKGMSRFEDNLVGFLQNISSERTDELVSAAQAVNELLSGKMWFGEEIQRMASFIAHLTSIMSPNHNISALISPAYSQLLKIMQDIATSNKTLRENDEALTEANNTIRFLKAIFNKNFHGSLHQALKNTMLLKASLDKLQNALQRPFALKDSLPNLRDLVKAFSHLAGETNTDKSVKDLSDGIIALLNTWFLTLNESSSLEPNGQLQFLGNFTEYVYEDIDSLLSLHKNLMSLLMTLHETTAYVGSASPSHTFTLILQDIMAVMNNFTDSTSRLEEILFQADAFELTLETRKKLKLSKEQIRLYVDNMERILSLPSGTALDWDTILIMLKKIFPPNDESLNATLPLNNLVSHLKEVMESSRDPSTFANIIAAVVRMVEDDKFSLDRTTTSLVQMMQVYLGINPEAFNDQKKNESSENVEGVDNLRALIEVIQAMVQPFGLKRDDKESKEYHTNFTELVKTLILQVHNDSREPSPCSAMAFVLLALNDALIIPTAPNSLLIAAGCNETSIPNEGAVNCSLHQNNNTLCSAILTAVVFNNYSTYFSFPQEVLLKQKNPSTLDVFVCYIKGLQEQTETLVKLSEIFKIPRKAMSQIYTRMAWLLEVLQTNRSCHRFGQSDSTTSALLTALYSNHSSTYTNHEIYSQAKLIERHTNELKMLVRLSQKMLQSNVWQHLIHLGNVSDRAFISTAVDAIIIEMQTLDLLDKNTLNLLKAIHTIYASNNTNQLMLNLRGLLDWLDGVQGNSSGTDIFYTLLNTSSLLDEIESYTPIMLHVLQLLQRNVTYDEALLFVEVAEMLKKTTSNVMAYKSDELSVFRNILQTITNTSNLSEEMYNLGKLSKWMKTFVNVVDEFPEAFKDDASYFDKIYEIMRMTQRRLKFLNSNRSSSSLPFSVLFGEQFLKLLETHGMNLSAFAMNEIVRDVEVLKDLESHNVWEISMLRTLLNLTENLMQPQFVTDGNISAALNDKVLELLQTYLLETRTPSRENLNSNCSSLSIIHQLISGNMSHKQLPSMILLQSSCDGVFEASQNVSNCSSPEADPIFCTASTALDIVKILHEMSFGNSLTLGRPTFLNLPEILACYLQDLHYSINNLLRIAQIVDLPSPMLFNVSLRLKQLSTISKSVNMSVCFRKSDAVVNARMDMVTFLFNMSTEYNQNISELLKLFETSNLSLETMSKGFIQLLSIIYNFDKMDVKSGLNLLSTISEQIPELETISPLINKVENLMTMISESQENDTAASQARITEVKLCNKLREAWMAHNVFPATPNLHIMLHSVPEMMESGCQVMRCKDALRAPSILRLIASTLSLGINTIQKSRPVQSWTNDTCTEMFGDTGSMRNMTAKLAANTWLNKGSTCHCHTMNTSHISPILDGMLAILKSVLPSDVHMEVTLVLSALKDLDAYIGEEQLWQKGKNNTGNTSELWGNLRAALKEILIGGPEDQQHALNISLKILLDPLFGDFSYLTNFTTDFANENATVQRVKDLVNDPNSMERQLLHVVNLSVGSSKAILNASLTSAKASNIHTPTKALM</sequence>
<dbReference type="GeneTree" id="ENSGT00970000198188"/>
<accession>A0A8C4WXZ0</accession>
<organism evidence="2 3">
    <name type="scientific">Eptatretus burgeri</name>
    <name type="common">Inshore hagfish</name>
    <dbReference type="NCBI Taxonomy" id="7764"/>
    <lineage>
        <taxon>Eukaryota</taxon>
        <taxon>Metazoa</taxon>
        <taxon>Chordata</taxon>
        <taxon>Craniata</taxon>
        <taxon>Vertebrata</taxon>
        <taxon>Cyclostomata</taxon>
        <taxon>Myxini</taxon>
        <taxon>Myxiniformes</taxon>
        <taxon>Myxinidae</taxon>
        <taxon>Eptatretinae</taxon>
        <taxon>Eptatretus</taxon>
    </lineage>
</organism>
<feature type="transmembrane region" description="Helical" evidence="1">
    <location>
        <begin position="46"/>
        <end position="65"/>
    </location>
</feature>
<dbReference type="Proteomes" id="UP000694388">
    <property type="component" value="Unplaced"/>
</dbReference>
<dbReference type="Ensembl" id="ENSEBUT00000019630.1">
    <property type="protein sequence ID" value="ENSEBUP00000019054.1"/>
    <property type="gene ID" value="ENSEBUG00000011859.1"/>
</dbReference>
<dbReference type="Ensembl" id="ENSEBUT00000019601.1">
    <property type="protein sequence ID" value="ENSEBUP00000019025.1"/>
    <property type="gene ID" value="ENSEBUG00000011859.1"/>
</dbReference>
<evidence type="ECO:0000313" key="3">
    <source>
        <dbReference type="Proteomes" id="UP000694388"/>
    </source>
</evidence>
<name>A0A8C4WXZ0_EPTBU</name>
<keyword evidence="1" id="KW-0472">Membrane</keyword>
<evidence type="ECO:0008006" key="4">
    <source>
        <dbReference type="Google" id="ProtNLM"/>
    </source>
</evidence>
<reference evidence="2" key="1">
    <citation type="submission" date="2025-05" db="UniProtKB">
        <authorList>
            <consortium name="Ensembl"/>
        </authorList>
    </citation>
    <scope>IDENTIFICATION</scope>
</reference>
<protein>
    <recommendedName>
        <fullName evidence="4">ATP-binding cassette sub-family A member 13</fullName>
    </recommendedName>
</protein>
<evidence type="ECO:0000313" key="2">
    <source>
        <dbReference type="Ensembl" id="ENSEBUP00000019025.1"/>
    </source>
</evidence>